<accession>A0A9P6QRJ3</accession>
<evidence type="ECO:0000313" key="2">
    <source>
        <dbReference type="Proteomes" id="UP000823405"/>
    </source>
</evidence>
<proteinExistence type="predicted"/>
<organism evidence="1 2">
    <name type="scientific">Linnemannia gamsii</name>
    <dbReference type="NCBI Taxonomy" id="64522"/>
    <lineage>
        <taxon>Eukaryota</taxon>
        <taxon>Fungi</taxon>
        <taxon>Fungi incertae sedis</taxon>
        <taxon>Mucoromycota</taxon>
        <taxon>Mortierellomycotina</taxon>
        <taxon>Mortierellomycetes</taxon>
        <taxon>Mortierellales</taxon>
        <taxon>Mortierellaceae</taxon>
        <taxon>Linnemannia</taxon>
    </lineage>
</organism>
<comment type="caution">
    <text evidence="1">The sequence shown here is derived from an EMBL/GenBank/DDBJ whole genome shotgun (WGS) entry which is preliminary data.</text>
</comment>
<name>A0A9P6QRJ3_9FUNG</name>
<keyword evidence="2" id="KW-1185">Reference proteome</keyword>
<dbReference type="Proteomes" id="UP000823405">
    <property type="component" value="Unassembled WGS sequence"/>
</dbReference>
<dbReference type="AlphaFoldDB" id="A0A9P6QRJ3"/>
<evidence type="ECO:0000313" key="1">
    <source>
        <dbReference type="EMBL" id="KAG0290306.1"/>
    </source>
</evidence>
<dbReference type="EMBL" id="JAAAIN010002758">
    <property type="protein sequence ID" value="KAG0290306.1"/>
    <property type="molecule type" value="Genomic_DNA"/>
</dbReference>
<reference evidence="1" key="1">
    <citation type="journal article" date="2020" name="Fungal Divers.">
        <title>Resolving the Mortierellaceae phylogeny through synthesis of multi-gene phylogenetics and phylogenomics.</title>
        <authorList>
            <person name="Vandepol N."/>
            <person name="Liber J."/>
            <person name="Desiro A."/>
            <person name="Na H."/>
            <person name="Kennedy M."/>
            <person name="Barry K."/>
            <person name="Grigoriev I.V."/>
            <person name="Miller A.N."/>
            <person name="O'Donnell K."/>
            <person name="Stajich J.E."/>
            <person name="Bonito G."/>
        </authorList>
    </citation>
    <scope>NUCLEOTIDE SEQUENCE</scope>
    <source>
        <strain evidence="1">NVP60</strain>
    </source>
</reference>
<sequence>MKDVRVQRLCENENYNHVGLCETLSILQGFYNGGGRCSRAYFTKAQVTALYKASNLLVEGGRGYPGYISNNLSLNQKVEDHKEIVRLIQEKVASGDIVVNTGVIECIMRAMLEALADDETWVAPT</sequence>
<gene>
    <name evidence="1" type="ORF">BGZ97_006202</name>
</gene>
<protein>
    <submittedName>
        <fullName evidence="1">Uncharacterized protein</fullName>
    </submittedName>
</protein>
<feature type="non-terminal residue" evidence="1">
    <location>
        <position position="125"/>
    </location>
</feature>